<feature type="transmembrane region" description="Helical" evidence="7">
    <location>
        <begin position="132"/>
        <end position="149"/>
    </location>
</feature>
<dbReference type="InterPro" id="IPR036259">
    <property type="entry name" value="MFS_trans_sf"/>
</dbReference>
<feature type="transmembrane region" description="Helical" evidence="7">
    <location>
        <begin position="543"/>
        <end position="565"/>
    </location>
</feature>
<comment type="caution">
    <text evidence="8">The sequence shown here is derived from an EMBL/GenBank/DDBJ whole genome shotgun (WGS) entry which is preliminary data.</text>
</comment>
<evidence type="ECO:0000313" key="9">
    <source>
        <dbReference type="Proteomes" id="UP001363622"/>
    </source>
</evidence>
<feature type="transmembrane region" description="Helical" evidence="7">
    <location>
        <begin position="156"/>
        <end position="176"/>
    </location>
</feature>
<organism evidence="8 9">
    <name type="scientific">Phyllosticta citriasiana</name>
    <dbReference type="NCBI Taxonomy" id="595635"/>
    <lineage>
        <taxon>Eukaryota</taxon>
        <taxon>Fungi</taxon>
        <taxon>Dikarya</taxon>
        <taxon>Ascomycota</taxon>
        <taxon>Pezizomycotina</taxon>
        <taxon>Dothideomycetes</taxon>
        <taxon>Dothideomycetes incertae sedis</taxon>
        <taxon>Botryosphaeriales</taxon>
        <taxon>Phyllostictaceae</taxon>
        <taxon>Phyllosticta</taxon>
    </lineage>
</organism>
<evidence type="ECO:0000256" key="5">
    <source>
        <dbReference type="ARBA" id="ARBA00023136"/>
    </source>
</evidence>
<feature type="transmembrane region" description="Helical" evidence="7">
    <location>
        <begin position="518"/>
        <end position="537"/>
    </location>
</feature>
<comment type="subcellular location">
    <subcellularLocation>
        <location evidence="1">Membrane</location>
        <topology evidence="1">Multi-pass membrane protein</topology>
    </subcellularLocation>
</comment>
<proteinExistence type="inferred from homology"/>
<gene>
    <name evidence="8" type="ORF">IWZ03DRAFT_356897</name>
</gene>
<keyword evidence="5 7" id="KW-0472">Membrane</keyword>
<feature type="compositionally biased region" description="Polar residues" evidence="6">
    <location>
        <begin position="35"/>
        <end position="47"/>
    </location>
</feature>
<sequence length="579" mass="63693">MASGDHGAAEAVMLEESVKGETKQQGPANDDYSPPSHSLDQGKTTNVEADEKAPSITLDGEEPTEDDKLHLRKVGEKLPISAFLIAFVELCERFTYYGMGGLFQNYIQRPYDGSQGPGALGMGHQAATGLNLFFQLWAYVSPIIGAIIADQYLGKYVTILAFCVVYIVGLLILLLTSLPVSLENGAGLGGFIAAAIIIGLGTGGIKSNIAPLIADQYKRRRMEVKTLPTGERIIIDPSVTIQRIYMIFYLCINCGSLSLLATPYMERDVGFWSAYLLCLLIFLCGLAVLLLGKKHYVVRPPEGSVITNAFRAIWIMIKHRSLDAPKPSYQARHGNSQVMKWDDQFVDELKRALIACKVFCFYPIYWVVYSQFSNNFVSQAGDMRGHGIPNDLMQNFDPIAIIVFVPIMDRIVYPLMRKMHIRFPPINRITLGFWVGSLAMAYAAIVQHLVYSAGPCYKDPLCPASEDSSGTAQGNNVHIAIQTPAYMLIGISEIFASVTGLEYAYTKAPPSMKSFVQSIYLLTNACGSAIGMALVSVSVDPKILWMFVSLSCASFIAGCLFWLCFHHLNDTEDELNALS</sequence>
<evidence type="ECO:0000256" key="2">
    <source>
        <dbReference type="ARBA" id="ARBA00005982"/>
    </source>
</evidence>
<keyword evidence="3 7" id="KW-0812">Transmembrane</keyword>
<keyword evidence="4 7" id="KW-1133">Transmembrane helix</keyword>
<dbReference type="InterPro" id="IPR000109">
    <property type="entry name" value="POT_fam"/>
</dbReference>
<feature type="transmembrane region" description="Helical" evidence="7">
    <location>
        <begin position="429"/>
        <end position="451"/>
    </location>
</feature>
<dbReference type="Proteomes" id="UP001363622">
    <property type="component" value="Unassembled WGS sequence"/>
</dbReference>
<feature type="transmembrane region" description="Helical" evidence="7">
    <location>
        <begin position="188"/>
        <end position="213"/>
    </location>
</feature>
<feature type="region of interest" description="Disordered" evidence="6">
    <location>
        <begin position="1"/>
        <end position="64"/>
    </location>
</feature>
<feature type="transmembrane region" description="Helical" evidence="7">
    <location>
        <begin position="271"/>
        <end position="291"/>
    </location>
</feature>
<protein>
    <submittedName>
        <fullName evidence="8">PTR family peptide transporter</fullName>
    </submittedName>
</protein>
<dbReference type="Gene3D" id="1.20.1250.20">
    <property type="entry name" value="MFS general substrate transporter like domains"/>
    <property type="match status" value="1"/>
</dbReference>
<dbReference type="EMBL" id="JBBPHU010000001">
    <property type="protein sequence ID" value="KAK7524699.1"/>
    <property type="molecule type" value="Genomic_DNA"/>
</dbReference>
<evidence type="ECO:0000256" key="4">
    <source>
        <dbReference type="ARBA" id="ARBA00022989"/>
    </source>
</evidence>
<evidence type="ECO:0000313" key="8">
    <source>
        <dbReference type="EMBL" id="KAK7524699.1"/>
    </source>
</evidence>
<evidence type="ECO:0000256" key="1">
    <source>
        <dbReference type="ARBA" id="ARBA00004141"/>
    </source>
</evidence>
<evidence type="ECO:0000256" key="6">
    <source>
        <dbReference type="SAM" id="MobiDB-lite"/>
    </source>
</evidence>
<feature type="transmembrane region" description="Helical" evidence="7">
    <location>
        <begin position="352"/>
        <end position="372"/>
    </location>
</feature>
<reference evidence="8 9" key="1">
    <citation type="submission" date="2024-04" db="EMBL/GenBank/DDBJ databases">
        <title>Phyllosticta paracitricarpa is synonymous to the EU quarantine fungus P. citricarpa based on phylogenomic analyses.</title>
        <authorList>
            <consortium name="Lawrence Berkeley National Laboratory"/>
            <person name="Van Ingen-Buijs V.A."/>
            <person name="Van Westerhoven A.C."/>
            <person name="Haridas S."/>
            <person name="Skiadas P."/>
            <person name="Martin F."/>
            <person name="Groenewald J.Z."/>
            <person name="Crous P.W."/>
            <person name="Seidl M.F."/>
        </authorList>
    </citation>
    <scope>NUCLEOTIDE SEQUENCE [LARGE SCALE GENOMIC DNA]</scope>
    <source>
        <strain evidence="8 9">CBS 123371</strain>
    </source>
</reference>
<feature type="transmembrane region" description="Helical" evidence="7">
    <location>
        <begin position="485"/>
        <end position="506"/>
    </location>
</feature>
<name>A0ABR1L2M3_9PEZI</name>
<dbReference type="SUPFAM" id="SSF103473">
    <property type="entry name" value="MFS general substrate transporter"/>
    <property type="match status" value="1"/>
</dbReference>
<accession>A0ABR1L2M3</accession>
<dbReference type="PANTHER" id="PTHR11654">
    <property type="entry name" value="OLIGOPEPTIDE TRANSPORTER-RELATED"/>
    <property type="match status" value="1"/>
</dbReference>
<evidence type="ECO:0000256" key="7">
    <source>
        <dbReference type="SAM" id="Phobius"/>
    </source>
</evidence>
<comment type="similarity">
    <text evidence="2">Belongs to the major facilitator superfamily. Proton-dependent oligopeptide transporter (POT/PTR) (TC 2.A.17) family.</text>
</comment>
<keyword evidence="9" id="KW-1185">Reference proteome</keyword>
<evidence type="ECO:0000256" key="3">
    <source>
        <dbReference type="ARBA" id="ARBA00022692"/>
    </source>
</evidence>
<dbReference type="Pfam" id="PF00854">
    <property type="entry name" value="PTR2"/>
    <property type="match status" value="1"/>
</dbReference>
<feature type="transmembrane region" description="Helical" evidence="7">
    <location>
        <begin position="244"/>
        <end position="265"/>
    </location>
</feature>